<dbReference type="EMBL" id="GL876968">
    <property type="protein sequence ID" value="KLU84515.1"/>
    <property type="molecule type" value="Genomic_DNA"/>
</dbReference>
<dbReference type="AlphaFoldDB" id="A0A0C4DUB8"/>
<evidence type="ECO:0000313" key="3">
    <source>
        <dbReference type="EMBL" id="KLU84515.1"/>
    </source>
</evidence>
<evidence type="ECO:0000313" key="4">
    <source>
        <dbReference type="EnsemblFungi" id="MAPG_03556T0"/>
    </source>
</evidence>
<reference evidence="5" key="1">
    <citation type="submission" date="2010-05" db="EMBL/GenBank/DDBJ databases">
        <title>The genome sequence of Magnaporthe poae strain ATCC 64411.</title>
        <authorList>
            <person name="Ma L.-J."/>
            <person name="Dead R."/>
            <person name="Young S."/>
            <person name="Zeng Q."/>
            <person name="Koehrsen M."/>
            <person name="Alvarado L."/>
            <person name="Berlin A."/>
            <person name="Chapman S.B."/>
            <person name="Chen Z."/>
            <person name="Freedman E."/>
            <person name="Gellesch M."/>
            <person name="Goldberg J."/>
            <person name="Griggs A."/>
            <person name="Gujja S."/>
            <person name="Heilman E.R."/>
            <person name="Heiman D."/>
            <person name="Hepburn T."/>
            <person name="Howarth C."/>
            <person name="Jen D."/>
            <person name="Larson L."/>
            <person name="Mehta T."/>
            <person name="Neiman D."/>
            <person name="Pearson M."/>
            <person name="Roberts A."/>
            <person name="Saif S."/>
            <person name="Shea T."/>
            <person name="Shenoy N."/>
            <person name="Sisk P."/>
            <person name="Stolte C."/>
            <person name="Sykes S."/>
            <person name="Walk T."/>
            <person name="White J."/>
            <person name="Yandava C."/>
            <person name="Haas B."/>
            <person name="Nusbaum C."/>
            <person name="Birren B."/>
        </authorList>
    </citation>
    <scope>NUCLEOTIDE SEQUENCE [LARGE SCALE GENOMIC DNA]</scope>
    <source>
        <strain evidence="5">ATCC 64411 / 73-15</strain>
    </source>
</reference>
<sequence>MANFVGNVVASVLTGAFVSHIGIGYGVALANPQHRQQPRSQGGGGLLLGSPPPLVVEKHETCTHWYQSQPGDSCSSILQRGGLGPAELAELNENVDNICKGELKPGAWLCLASEPELPKAQAQWFGLGPAILQTRGSSAYAATAAVATTSLALPSVSSAVNVSFHTVLDMETTVVKDEPVDLKKRNDDEPAARTLESHHRQSLALPHTVSVPRMRNTWFAVPHQQEQQPPTTAVVTATDHPGGSMSADAETTTTVTHTFSGGDADDSPTGSLGTATFTGPGDGKTALPSSSSSSSITSEVPDNGDGKTAYPINSTTTSTVISMVATTTSFIPVIPPPPPPAAAFPS</sequence>
<dbReference type="Gene3D" id="3.10.350.10">
    <property type="entry name" value="LysM domain"/>
    <property type="match status" value="1"/>
</dbReference>
<protein>
    <recommendedName>
        <fullName evidence="2">LysM domain-containing protein</fullName>
    </recommendedName>
</protein>
<reference evidence="4" key="5">
    <citation type="submission" date="2015-06" db="UniProtKB">
        <authorList>
            <consortium name="EnsemblFungi"/>
        </authorList>
    </citation>
    <scope>IDENTIFICATION</scope>
    <source>
        <strain evidence="4">ATCC 64411</strain>
    </source>
</reference>
<name>A0A0C4DUB8_MAGP6</name>
<evidence type="ECO:0000259" key="2">
    <source>
        <dbReference type="PROSITE" id="PS51782"/>
    </source>
</evidence>
<gene>
    <name evidence="3" type="ORF">MAPG_03556</name>
</gene>
<reference evidence="3" key="3">
    <citation type="submission" date="2011-03" db="EMBL/GenBank/DDBJ databases">
        <title>Annotation of Magnaporthe poae ATCC 64411.</title>
        <authorList>
            <person name="Ma L.-J."/>
            <person name="Dead R."/>
            <person name="Young S.K."/>
            <person name="Zeng Q."/>
            <person name="Gargeya S."/>
            <person name="Fitzgerald M."/>
            <person name="Haas B."/>
            <person name="Abouelleil A."/>
            <person name="Alvarado L."/>
            <person name="Arachchi H.M."/>
            <person name="Berlin A."/>
            <person name="Brown A."/>
            <person name="Chapman S.B."/>
            <person name="Chen Z."/>
            <person name="Dunbar C."/>
            <person name="Freedman E."/>
            <person name="Gearin G."/>
            <person name="Gellesch M."/>
            <person name="Goldberg J."/>
            <person name="Griggs A."/>
            <person name="Gujja S."/>
            <person name="Heiman D."/>
            <person name="Howarth C."/>
            <person name="Larson L."/>
            <person name="Lui A."/>
            <person name="MacDonald P.J.P."/>
            <person name="Mehta T."/>
            <person name="Montmayeur A."/>
            <person name="Murphy C."/>
            <person name="Neiman D."/>
            <person name="Pearson M."/>
            <person name="Priest M."/>
            <person name="Roberts A."/>
            <person name="Saif S."/>
            <person name="Shea T."/>
            <person name="Shenoy N."/>
            <person name="Sisk P."/>
            <person name="Stolte C."/>
            <person name="Sykes S."/>
            <person name="Yandava C."/>
            <person name="Wortman J."/>
            <person name="Nusbaum C."/>
            <person name="Birren B."/>
        </authorList>
    </citation>
    <scope>NUCLEOTIDE SEQUENCE</scope>
    <source>
        <strain evidence="3">ATCC 64411</strain>
    </source>
</reference>
<reference evidence="4" key="4">
    <citation type="journal article" date="2015" name="G3 (Bethesda)">
        <title>Genome sequences of three phytopathogenic species of the Magnaporthaceae family of fungi.</title>
        <authorList>
            <person name="Okagaki L.H."/>
            <person name="Nunes C.C."/>
            <person name="Sailsbery J."/>
            <person name="Clay B."/>
            <person name="Brown D."/>
            <person name="John T."/>
            <person name="Oh Y."/>
            <person name="Young N."/>
            <person name="Fitzgerald M."/>
            <person name="Haas B.J."/>
            <person name="Zeng Q."/>
            <person name="Young S."/>
            <person name="Adiconis X."/>
            <person name="Fan L."/>
            <person name="Levin J.Z."/>
            <person name="Mitchell T.K."/>
            <person name="Okubara P.A."/>
            <person name="Farman M.L."/>
            <person name="Kohn L.M."/>
            <person name="Birren B."/>
            <person name="Ma L.-J."/>
            <person name="Dean R.A."/>
        </authorList>
    </citation>
    <scope>NUCLEOTIDE SEQUENCE</scope>
    <source>
        <strain evidence="4">ATCC 64411 / 73-15</strain>
    </source>
</reference>
<accession>A0A0C4DUB8</accession>
<dbReference type="EMBL" id="ADBL01000852">
    <property type="status" value="NOT_ANNOTATED_CDS"/>
    <property type="molecule type" value="Genomic_DNA"/>
</dbReference>
<proteinExistence type="predicted"/>
<keyword evidence="5" id="KW-1185">Reference proteome</keyword>
<dbReference type="eggNOG" id="ENOG502RN6J">
    <property type="taxonomic scope" value="Eukaryota"/>
</dbReference>
<feature type="compositionally biased region" description="Polar residues" evidence="1">
    <location>
        <begin position="268"/>
        <end position="277"/>
    </location>
</feature>
<feature type="region of interest" description="Disordered" evidence="1">
    <location>
        <begin position="222"/>
        <end position="311"/>
    </location>
</feature>
<feature type="compositionally biased region" description="Polar residues" evidence="1">
    <location>
        <begin position="224"/>
        <end position="235"/>
    </location>
</feature>
<dbReference type="InterPro" id="IPR018392">
    <property type="entry name" value="LysM"/>
</dbReference>
<dbReference type="Proteomes" id="UP000011715">
    <property type="component" value="Unassembled WGS sequence"/>
</dbReference>
<evidence type="ECO:0000256" key="1">
    <source>
        <dbReference type="SAM" id="MobiDB-lite"/>
    </source>
</evidence>
<dbReference type="InterPro" id="IPR036779">
    <property type="entry name" value="LysM_dom_sf"/>
</dbReference>
<dbReference type="PROSITE" id="PS51782">
    <property type="entry name" value="LYSM"/>
    <property type="match status" value="1"/>
</dbReference>
<feature type="domain" description="LysM" evidence="2">
    <location>
        <begin position="64"/>
        <end position="111"/>
    </location>
</feature>
<reference evidence="3" key="2">
    <citation type="submission" date="2010-05" db="EMBL/GenBank/DDBJ databases">
        <title>The Genome Sequence of Magnaporthe poae strain ATCC 64411.</title>
        <authorList>
            <consortium name="The Broad Institute Genome Sequencing Platform"/>
            <consortium name="Broad Institute Genome Sequencing Center for Infectious Disease"/>
            <person name="Ma L.-J."/>
            <person name="Dead R."/>
            <person name="Young S."/>
            <person name="Zeng Q."/>
            <person name="Koehrsen M."/>
            <person name="Alvarado L."/>
            <person name="Berlin A."/>
            <person name="Chapman S.B."/>
            <person name="Chen Z."/>
            <person name="Freedman E."/>
            <person name="Gellesch M."/>
            <person name="Goldberg J."/>
            <person name="Griggs A."/>
            <person name="Gujja S."/>
            <person name="Heilman E.R."/>
            <person name="Heiman D."/>
            <person name="Hepburn T."/>
            <person name="Howarth C."/>
            <person name="Jen D."/>
            <person name="Larson L."/>
            <person name="Mehta T."/>
            <person name="Neiman D."/>
            <person name="Pearson M."/>
            <person name="Roberts A."/>
            <person name="Saif S."/>
            <person name="Shea T."/>
            <person name="Shenoy N."/>
            <person name="Sisk P."/>
            <person name="Stolte C."/>
            <person name="Sykes S."/>
            <person name="Walk T."/>
            <person name="White J."/>
            <person name="Yandava C."/>
            <person name="Haas B."/>
            <person name="Nusbaum C."/>
            <person name="Birren B."/>
        </authorList>
    </citation>
    <scope>NUCLEOTIDE SEQUENCE</scope>
    <source>
        <strain evidence="3">ATCC 64411</strain>
    </source>
</reference>
<dbReference type="EnsemblFungi" id="MAPG_03556T0">
    <property type="protein sequence ID" value="MAPG_03556T0"/>
    <property type="gene ID" value="MAPG_03556"/>
</dbReference>
<dbReference type="CDD" id="cd00118">
    <property type="entry name" value="LysM"/>
    <property type="match status" value="1"/>
</dbReference>
<evidence type="ECO:0000313" key="5">
    <source>
        <dbReference type="Proteomes" id="UP000011715"/>
    </source>
</evidence>
<organism evidence="4 5">
    <name type="scientific">Magnaporthiopsis poae (strain ATCC 64411 / 73-15)</name>
    <name type="common">Kentucky bluegrass fungus</name>
    <name type="synonym">Magnaporthe poae</name>
    <dbReference type="NCBI Taxonomy" id="644358"/>
    <lineage>
        <taxon>Eukaryota</taxon>
        <taxon>Fungi</taxon>
        <taxon>Dikarya</taxon>
        <taxon>Ascomycota</taxon>
        <taxon>Pezizomycotina</taxon>
        <taxon>Sordariomycetes</taxon>
        <taxon>Sordariomycetidae</taxon>
        <taxon>Magnaporthales</taxon>
        <taxon>Magnaporthaceae</taxon>
        <taxon>Magnaporthiopsis</taxon>
    </lineage>
</organism>
<dbReference type="VEuPathDB" id="FungiDB:MAPG_03556"/>